<protein>
    <submittedName>
        <fullName evidence="4">Alkylation response protein AidB-like acyl-CoA dehydrogenase</fullName>
    </submittedName>
</protein>
<dbReference type="InterPro" id="IPR037069">
    <property type="entry name" value="AcylCoA_DH/ox_N_sf"/>
</dbReference>
<dbReference type="AlphaFoldDB" id="A0A561EKR0"/>
<dbReference type="InterPro" id="IPR009100">
    <property type="entry name" value="AcylCoA_DH/oxidase_NM_dom_sf"/>
</dbReference>
<dbReference type="EMBL" id="VIVR01000001">
    <property type="protein sequence ID" value="TWE16215.1"/>
    <property type="molecule type" value="Genomic_DNA"/>
</dbReference>
<dbReference type="SUPFAM" id="SSF56645">
    <property type="entry name" value="Acyl-CoA dehydrogenase NM domain-like"/>
    <property type="match status" value="1"/>
</dbReference>
<dbReference type="GO" id="GO:0003995">
    <property type="term" value="F:acyl-CoA dehydrogenase activity"/>
    <property type="evidence" value="ECO:0007669"/>
    <property type="project" value="TreeGrafter"/>
</dbReference>
<dbReference type="GO" id="GO:0050660">
    <property type="term" value="F:flavin adenine dinucleotide binding"/>
    <property type="evidence" value="ECO:0007669"/>
    <property type="project" value="InterPro"/>
</dbReference>
<evidence type="ECO:0000313" key="4">
    <source>
        <dbReference type="EMBL" id="TWE16215.1"/>
    </source>
</evidence>
<organism evidence="4 5">
    <name type="scientific">Kitasatospora atroaurantiaca</name>
    <dbReference type="NCBI Taxonomy" id="285545"/>
    <lineage>
        <taxon>Bacteria</taxon>
        <taxon>Bacillati</taxon>
        <taxon>Actinomycetota</taxon>
        <taxon>Actinomycetes</taxon>
        <taxon>Kitasatosporales</taxon>
        <taxon>Streptomycetaceae</taxon>
        <taxon>Kitasatospora</taxon>
    </lineage>
</organism>
<dbReference type="Gene3D" id="1.10.540.10">
    <property type="entry name" value="Acyl-CoA dehydrogenase/oxidase, N-terminal domain"/>
    <property type="match status" value="1"/>
</dbReference>
<evidence type="ECO:0000256" key="1">
    <source>
        <dbReference type="ARBA" id="ARBA00023002"/>
    </source>
</evidence>
<sequence length="403" mass="43619">MTEIQSDAIAAAYREARSVLPVLRAQAAATDSSARFPDEAVQLLRANGLMGLLVPQEYGGSGGDLGDLIALAGMLASACSSTAMIWAMHCQQIDCIVQFGSQHLRDELLPRVASGEVYLASITSEPGKGGHLLSGRAAVEGDAENLRFERETPIVTGGAHAEGFLVTMRESPDAADHRVTLFYADRQQLSLESFGTWDTLGMRGTESQGMRLGGSVPAHQVIGEPGEFKRVAIESMIPAGHLAWSAIWLGTARGALSNVLTLVRSRGKARHSELMAERIARARIDIELVAAYLGVVRDEVLVRRRDKTSLSSTSTQIHLNNLKVVASEMTFRAVDRLLEVAGLFSGYKKDSVIQIERNFRDLRSASLNYSNDRLLTMNGALTLLDRTVTLLPESLIASSETDI</sequence>
<dbReference type="Proteomes" id="UP000318416">
    <property type="component" value="Unassembled WGS sequence"/>
</dbReference>
<feature type="domain" description="Acyl-CoA dehydrogenase C-terminal" evidence="3">
    <location>
        <begin position="244"/>
        <end position="365"/>
    </location>
</feature>
<dbReference type="Pfam" id="PF02771">
    <property type="entry name" value="Acyl-CoA_dh_N"/>
    <property type="match status" value="1"/>
</dbReference>
<dbReference type="Gene3D" id="2.40.110.10">
    <property type="entry name" value="Butyryl-CoA Dehydrogenase, subunit A, domain 2"/>
    <property type="match status" value="1"/>
</dbReference>
<dbReference type="RefSeq" id="WP_246192527.1">
    <property type="nucleotide sequence ID" value="NZ_BAAABR010000037.1"/>
</dbReference>
<keyword evidence="1" id="KW-0560">Oxidoreductase</keyword>
<keyword evidence="5" id="KW-1185">Reference proteome</keyword>
<dbReference type="InterPro" id="IPR013786">
    <property type="entry name" value="AcylCoA_DH/ox_N"/>
</dbReference>
<gene>
    <name evidence="4" type="ORF">FB465_1185</name>
</gene>
<evidence type="ECO:0000259" key="2">
    <source>
        <dbReference type="Pfam" id="PF02771"/>
    </source>
</evidence>
<dbReference type="PANTHER" id="PTHR43884">
    <property type="entry name" value="ACYL-COA DEHYDROGENASE"/>
    <property type="match status" value="1"/>
</dbReference>
<evidence type="ECO:0000259" key="3">
    <source>
        <dbReference type="Pfam" id="PF08028"/>
    </source>
</evidence>
<dbReference type="Pfam" id="PF08028">
    <property type="entry name" value="Acyl-CoA_dh_2"/>
    <property type="match status" value="1"/>
</dbReference>
<dbReference type="SUPFAM" id="SSF47203">
    <property type="entry name" value="Acyl-CoA dehydrogenase C-terminal domain-like"/>
    <property type="match status" value="1"/>
</dbReference>
<dbReference type="PIRSF" id="PIRSF016578">
    <property type="entry name" value="HsaA"/>
    <property type="match status" value="1"/>
</dbReference>
<dbReference type="InterPro" id="IPR046373">
    <property type="entry name" value="Acyl-CoA_Oxase/DH_mid-dom_sf"/>
</dbReference>
<proteinExistence type="predicted"/>
<evidence type="ECO:0000313" key="5">
    <source>
        <dbReference type="Proteomes" id="UP000318416"/>
    </source>
</evidence>
<dbReference type="InterPro" id="IPR036250">
    <property type="entry name" value="AcylCo_DH-like_C"/>
</dbReference>
<name>A0A561EKR0_9ACTN</name>
<dbReference type="PANTHER" id="PTHR43884:SF12">
    <property type="entry name" value="ISOVALERYL-COA DEHYDROGENASE, MITOCHONDRIAL-RELATED"/>
    <property type="match status" value="1"/>
</dbReference>
<dbReference type="InterPro" id="IPR013107">
    <property type="entry name" value="Acyl-CoA_DH_C"/>
</dbReference>
<accession>A0A561EKR0</accession>
<comment type="caution">
    <text evidence="4">The sequence shown here is derived from an EMBL/GenBank/DDBJ whole genome shotgun (WGS) entry which is preliminary data.</text>
</comment>
<feature type="domain" description="Acyl-CoA dehydrogenase/oxidase N-terminal" evidence="2">
    <location>
        <begin position="23"/>
        <end position="116"/>
    </location>
</feature>
<dbReference type="Gene3D" id="1.20.140.10">
    <property type="entry name" value="Butyryl-CoA Dehydrogenase, subunit A, domain 3"/>
    <property type="match status" value="1"/>
</dbReference>
<reference evidence="4 5" key="1">
    <citation type="submission" date="2019-06" db="EMBL/GenBank/DDBJ databases">
        <title>Sequencing the genomes of 1000 actinobacteria strains.</title>
        <authorList>
            <person name="Klenk H.-P."/>
        </authorList>
    </citation>
    <scope>NUCLEOTIDE SEQUENCE [LARGE SCALE GENOMIC DNA]</scope>
    <source>
        <strain evidence="4 5">DSM 41649</strain>
    </source>
</reference>